<dbReference type="PANTHER" id="PTHR12606:SF141">
    <property type="entry name" value="GH15225P-RELATED"/>
    <property type="match status" value="1"/>
</dbReference>
<dbReference type="GO" id="GO:0016926">
    <property type="term" value="P:protein desumoylation"/>
    <property type="evidence" value="ECO:0007669"/>
    <property type="project" value="TreeGrafter"/>
</dbReference>
<protein>
    <submittedName>
        <fullName evidence="6">Sentrin-specific protease 1</fullName>
    </submittedName>
</protein>
<reference evidence="6 7" key="1">
    <citation type="submission" date="2016-02" db="EMBL/GenBank/DDBJ databases">
        <title>Discovery of a natural microsporidian pathogen with a broad tissue tropism in Caenorhabditis elegans.</title>
        <authorList>
            <person name="Luallen R.J."/>
            <person name="Reinke A.W."/>
            <person name="Tong L."/>
            <person name="Botts M.R."/>
            <person name="Felix M.-A."/>
            <person name="Troemel E.R."/>
        </authorList>
    </citation>
    <scope>NUCLEOTIDE SEQUENCE [LARGE SCALE GENOMIC DNA]</scope>
    <source>
        <strain evidence="6 7">JUm2807</strain>
    </source>
</reference>
<evidence type="ECO:0000313" key="7">
    <source>
        <dbReference type="Proteomes" id="UP000185944"/>
    </source>
</evidence>
<gene>
    <name evidence="6" type="ORF">NEDG_01683</name>
</gene>
<dbReference type="RefSeq" id="XP_067544575.1">
    <property type="nucleotide sequence ID" value="XM_067689101.1"/>
</dbReference>
<dbReference type="OrthoDB" id="1939479at2759"/>
<dbReference type="PROSITE" id="PS50600">
    <property type="entry name" value="ULP_PROTEASE"/>
    <property type="match status" value="1"/>
</dbReference>
<dbReference type="InterPro" id="IPR003653">
    <property type="entry name" value="Peptidase_C48_C"/>
</dbReference>
<dbReference type="AlphaFoldDB" id="A0A177EFB2"/>
<evidence type="ECO:0000259" key="5">
    <source>
        <dbReference type="PROSITE" id="PS50600"/>
    </source>
</evidence>
<keyword evidence="3" id="KW-0378">Hydrolase</keyword>
<dbReference type="GeneID" id="93648033"/>
<dbReference type="SUPFAM" id="SSF54001">
    <property type="entry name" value="Cysteine proteinases"/>
    <property type="match status" value="1"/>
</dbReference>
<feature type="domain" description="Ubiquitin-like protease family profile" evidence="5">
    <location>
        <begin position="1"/>
        <end position="147"/>
    </location>
</feature>
<dbReference type="Gene3D" id="3.40.395.10">
    <property type="entry name" value="Adenoviral Proteinase, Chain A"/>
    <property type="match status" value="1"/>
</dbReference>
<dbReference type="GO" id="GO:0006508">
    <property type="term" value="P:proteolysis"/>
    <property type="evidence" value="ECO:0007669"/>
    <property type="project" value="UniProtKB-KW"/>
</dbReference>
<dbReference type="STRING" id="1805483.A0A177EFB2"/>
<evidence type="ECO:0000256" key="1">
    <source>
        <dbReference type="ARBA" id="ARBA00005234"/>
    </source>
</evidence>
<accession>A0A177EFB2</accession>
<comment type="caution">
    <text evidence="6">The sequence shown here is derived from an EMBL/GenBank/DDBJ whole genome shotgun (WGS) entry which is preliminary data.</text>
</comment>
<dbReference type="Pfam" id="PF02902">
    <property type="entry name" value="Peptidase_C48"/>
    <property type="match status" value="1"/>
</dbReference>
<evidence type="ECO:0000256" key="4">
    <source>
        <dbReference type="ARBA" id="ARBA00022807"/>
    </source>
</evidence>
<proteinExistence type="inferred from homology"/>
<dbReference type="EMBL" id="LTDL01000037">
    <property type="protein sequence ID" value="OAG30100.1"/>
    <property type="molecule type" value="Genomic_DNA"/>
</dbReference>
<keyword evidence="4" id="KW-0788">Thiol protease</keyword>
<name>A0A177EFB2_9MICR</name>
<keyword evidence="2 6" id="KW-0645">Protease</keyword>
<evidence type="ECO:0000313" key="6">
    <source>
        <dbReference type="EMBL" id="OAG30100.1"/>
    </source>
</evidence>
<dbReference type="Proteomes" id="UP000185944">
    <property type="component" value="Unassembled WGS sequence"/>
</dbReference>
<dbReference type="VEuPathDB" id="MicrosporidiaDB:NEDG_01683"/>
<keyword evidence="7" id="KW-1185">Reference proteome</keyword>
<organism evidence="6 7">
    <name type="scientific">Nematocida displodere</name>
    <dbReference type="NCBI Taxonomy" id="1805483"/>
    <lineage>
        <taxon>Eukaryota</taxon>
        <taxon>Fungi</taxon>
        <taxon>Fungi incertae sedis</taxon>
        <taxon>Microsporidia</taxon>
        <taxon>Nematocida</taxon>
    </lineage>
</organism>
<sequence>MHKWVSDTVANKILQLLAENAEDAVFLENIEKKEDTKSTLLINSFYFESLKARGMASIDTWTEHADIRKIERIIFPIFQDSHWSLVVIYPKLKTCTVLDSLRPCHEAASAVLLQHSLIERVSYNCHCTQQSNTNDCGIFMLYFAGCIARKKTAKIYLPVPAERFREAIYKHAEPRRE</sequence>
<dbReference type="GO" id="GO:0016929">
    <property type="term" value="F:deSUMOylase activity"/>
    <property type="evidence" value="ECO:0007669"/>
    <property type="project" value="TreeGrafter"/>
</dbReference>
<evidence type="ECO:0000256" key="2">
    <source>
        <dbReference type="ARBA" id="ARBA00022670"/>
    </source>
</evidence>
<evidence type="ECO:0000256" key="3">
    <source>
        <dbReference type="ARBA" id="ARBA00022801"/>
    </source>
</evidence>
<comment type="similarity">
    <text evidence="1">Belongs to the peptidase C48 family.</text>
</comment>
<dbReference type="InterPro" id="IPR038765">
    <property type="entry name" value="Papain-like_cys_pep_sf"/>
</dbReference>
<dbReference type="PANTHER" id="PTHR12606">
    <property type="entry name" value="SENTRIN/SUMO-SPECIFIC PROTEASE"/>
    <property type="match status" value="1"/>
</dbReference>
<dbReference type="GO" id="GO:0005634">
    <property type="term" value="C:nucleus"/>
    <property type="evidence" value="ECO:0007669"/>
    <property type="project" value="TreeGrafter"/>
</dbReference>